<dbReference type="PANTHER" id="PTHR33164">
    <property type="entry name" value="TRANSCRIPTIONAL REGULATOR, MARR FAMILY"/>
    <property type="match status" value="1"/>
</dbReference>
<dbReference type="Pfam" id="PF12802">
    <property type="entry name" value="MarR_2"/>
    <property type="match status" value="1"/>
</dbReference>
<dbReference type="SMART" id="SM00347">
    <property type="entry name" value="HTH_MARR"/>
    <property type="match status" value="1"/>
</dbReference>
<feature type="domain" description="HTH marR-type" evidence="1">
    <location>
        <begin position="20"/>
        <end position="151"/>
    </location>
</feature>
<dbReference type="GO" id="GO:0003700">
    <property type="term" value="F:DNA-binding transcription factor activity"/>
    <property type="evidence" value="ECO:0007669"/>
    <property type="project" value="InterPro"/>
</dbReference>
<gene>
    <name evidence="2" type="ORF">KAK03_21075</name>
</gene>
<dbReference type="EMBL" id="JAGQDD010000022">
    <property type="protein sequence ID" value="MBQ0932970.1"/>
    <property type="molecule type" value="Genomic_DNA"/>
</dbReference>
<dbReference type="InterPro" id="IPR039422">
    <property type="entry name" value="MarR/SlyA-like"/>
</dbReference>
<evidence type="ECO:0000259" key="1">
    <source>
        <dbReference type="PROSITE" id="PS50995"/>
    </source>
</evidence>
<dbReference type="InterPro" id="IPR036390">
    <property type="entry name" value="WH_DNA-bd_sf"/>
</dbReference>
<name>A0A941BDG1_9BURK</name>
<accession>A0A941BDG1</accession>
<reference evidence="2 3" key="1">
    <citation type="submission" date="2021-04" db="EMBL/GenBank/DDBJ databases">
        <title>The genome sequence of Ideonella sp. 3Y2.</title>
        <authorList>
            <person name="Liu Y."/>
        </authorList>
    </citation>
    <scope>NUCLEOTIDE SEQUENCE [LARGE SCALE GENOMIC DNA]</scope>
    <source>
        <strain evidence="2 3">3Y2</strain>
    </source>
</reference>
<evidence type="ECO:0000313" key="3">
    <source>
        <dbReference type="Proteomes" id="UP000676246"/>
    </source>
</evidence>
<dbReference type="InterPro" id="IPR036388">
    <property type="entry name" value="WH-like_DNA-bd_sf"/>
</dbReference>
<dbReference type="Gene3D" id="1.10.10.10">
    <property type="entry name" value="Winged helix-like DNA-binding domain superfamily/Winged helix DNA-binding domain"/>
    <property type="match status" value="1"/>
</dbReference>
<evidence type="ECO:0000313" key="2">
    <source>
        <dbReference type="EMBL" id="MBQ0932970.1"/>
    </source>
</evidence>
<dbReference type="PANTHER" id="PTHR33164:SF105">
    <property type="entry name" value="TRANSCRIPTIONAL REPRESSOR PROTEIN-RELATED"/>
    <property type="match status" value="1"/>
</dbReference>
<dbReference type="GO" id="GO:0006950">
    <property type="term" value="P:response to stress"/>
    <property type="evidence" value="ECO:0007669"/>
    <property type="project" value="TreeGrafter"/>
</dbReference>
<dbReference type="Proteomes" id="UP000676246">
    <property type="component" value="Unassembled WGS sequence"/>
</dbReference>
<organism evidence="2 3">
    <name type="scientific">Ideonella alba</name>
    <dbReference type="NCBI Taxonomy" id="2824118"/>
    <lineage>
        <taxon>Bacteria</taxon>
        <taxon>Pseudomonadati</taxon>
        <taxon>Pseudomonadota</taxon>
        <taxon>Betaproteobacteria</taxon>
        <taxon>Burkholderiales</taxon>
        <taxon>Sphaerotilaceae</taxon>
        <taxon>Ideonella</taxon>
    </lineage>
</organism>
<sequence length="158" mass="16844">MITMPAARPSVTLATAATPRGCSNFKLRQADRVVSRHYDRHLAEAGLKTSQYSLLGHIAAMAPARPAALAAAMALDASTLTRNLQPLVAQGWVAVGAGDDARSRSVQLTEAGRAKHAEAKRAWKKAQLAFNARLGEARVAELHALLDDCLQRLDAAEP</sequence>
<dbReference type="RefSeq" id="WP_210856673.1">
    <property type="nucleotide sequence ID" value="NZ_JAGQDD010000022.1"/>
</dbReference>
<keyword evidence="3" id="KW-1185">Reference proteome</keyword>
<dbReference type="PROSITE" id="PS50995">
    <property type="entry name" value="HTH_MARR_2"/>
    <property type="match status" value="1"/>
</dbReference>
<dbReference type="SUPFAM" id="SSF46785">
    <property type="entry name" value="Winged helix' DNA-binding domain"/>
    <property type="match status" value="1"/>
</dbReference>
<protein>
    <submittedName>
        <fullName evidence="2">Winged helix-turn-helix transcriptional regulator</fullName>
    </submittedName>
</protein>
<dbReference type="InterPro" id="IPR000835">
    <property type="entry name" value="HTH_MarR-typ"/>
</dbReference>
<comment type="caution">
    <text evidence="2">The sequence shown here is derived from an EMBL/GenBank/DDBJ whole genome shotgun (WGS) entry which is preliminary data.</text>
</comment>
<proteinExistence type="predicted"/>
<dbReference type="AlphaFoldDB" id="A0A941BDG1"/>